<dbReference type="Pfam" id="PF00753">
    <property type="entry name" value="Lactamase_B"/>
    <property type="match status" value="1"/>
</dbReference>
<dbReference type="Gene3D" id="1.25.40.880">
    <property type="entry name" value="Alkyl sulfatase, dimerisation domain"/>
    <property type="match status" value="1"/>
</dbReference>
<dbReference type="SUPFAM" id="SSF56281">
    <property type="entry name" value="Metallo-hydrolase/oxidoreductase"/>
    <property type="match status" value="1"/>
</dbReference>
<evidence type="ECO:0000256" key="1">
    <source>
        <dbReference type="ARBA" id="ARBA00022723"/>
    </source>
</evidence>
<comment type="similarity">
    <text evidence="4">Belongs to the metallo-beta-lactamase superfamily. Type III sulfatase family.</text>
</comment>
<dbReference type="SUPFAM" id="SSF55718">
    <property type="entry name" value="SCP-like"/>
    <property type="match status" value="1"/>
</dbReference>
<dbReference type="EMBL" id="JACCBN010000001">
    <property type="protein sequence ID" value="NYD36156.1"/>
    <property type="molecule type" value="Genomic_DNA"/>
</dbReference>
<dbReference type="GO" id="GO:0046872">
    <property type="term" value="F:metal ion binding"/>
    <property type="evidence" value="ECO:0007669"/>
    <property type="project" value="UniProtKB-KW"/>
</dbReference>
<dbReference type="AlphaFoldDB" id="A0A7Y9J5M2"/>
<dbReference type="Pfam" id="PF14863">
    <property type="entry name" value="Alkyl_sulf_dimr"/>
    <property type="match status" value="1"/>
</dbReference>
<protein>
    <submittedName>
        <fullName evidence="6">Alkyl sulfatase BDS1-like metallo-beta-lactamase superfamily hydrolase</fullName>
    </submittedName>
</protein>
<keyword evidence="3" id="KW-0862">Zinc</keyword>
<dbReference type="InterPro" id="IPR044097">
    <property type="entry name" value="Bds1/SdsA1_MBL-fold"/>
</dbReference>
<gene>
    <name evidence="6" type="ORF">BJ983_002258</name>
</gene>
<organism evidence="6 7">
    <name type="scientific">Actinomycetospora corticicola</name>
    <dbReference type="NCBI Taxonomy" id="663602"/>
    <lineage>
        <taxon>Bacteria</taxon>
        <taxon>Bacillati</taxon>
        <taxon>Actinomycetota</taxon>
        <taxon>Actinomycetes</taxon>
        <taxon>Pseudonocardiales</taxon>
        <taxon>Pseudonocardiaceae</taxon>
        <taxon>Actinomycetospora</taxon>
    </lineage>
</organism>
<evidence type="ECO:0000256" key="2">
    <source>
        <dbReference type="ARBA" id="ARBA00022801"/>
    </source>
</evidence>
<dbReference type="Gene3D" id="3.60.15.30">
    <property type="entry name" value="Metallo-beta-lactamase domain"/>
    <property type="match status" value="1"/>
</dbReference>
<reference evidence="6 7" key="1">
    <citation type="submission" date="2020-07" db="EMBL/GenBank/DDBJ databases">
        <title>Sequencing the genomes of 1000 actinobacteria strains.</title>
        <authorList>
            <person name="Klenk H.-P."/>
        </authorList>
    </citation>
    <scope>NUCLEOTIDE SEQUENCE [LARGE SCALE GENOMIC DNA]</scope>
    <source>
        <strain evidence="6 7">DSM 45772</strain>
    </source>
</reference>
<dbReference type="InterPro" id="IPR038536">
    <property type="entry name" value="Alkyl/aryl-sulf_dimr_sf"/>
</dbReference>
<dbReference type="FunFam" id="3.60.15.30:FF:000001">
    <property type="entry name" value="Alkyl/aryl-sulfatase BDS1"/>
    <property type="match status" value="1"/>
</dbReference>
<dbReference type="GO" id="GO:0018741">
    <property type="term" value="F:linear primary-alkylsulfatase activity"/>
    <property type="evidence" value="ECO:0007669"/>
    <property type="project" value="InterPro"/>
</dbReference>
<comment type="caution">
    <text evidence="6">The sequence shown here is derived from an EMBL/GenBank/DDBJ whole genome shotgun (WGS) entry which is preliminary data.</text>
</comment>
<evidence type="ECO:0000259" key="5">
    <source>
        <dbReference type="SMART" id="SM00849"/>
    </source>
</evidence>
<evidence type="ECO:0000313" key="6">
    <source>
        <dbReference type="EMBL" id="NYD36156.1"/>
    </source>
</evidence>
<sequence length="600" mass="65682">MTELDDANDSDFADADRGFLGTLDDPVVTAADGHVVWDCSKFDFITGDAPDTANPSLWRQGKLTAKHGLYELTEGVYQVRGLDLSNISLVETDTGVIVIDALTSNETAAAALALYRKHRGDRPVKALIITHSHVDHYGGTAGLVDADTPIYAPAGFLEHAVSENIYAGPAMGRRANYIYAAGLPAEPAGQIGVGLGISISNGTISLHAPTIDVTHTGQEALIDGVRVVFQVTPGTEAPAEMNFFFPDHRALCMAENATHTLHQILTLRGAEVRDARAWSRYLGEALRLFGADTDVVFASHHWPTWGTDRITTYLRQQRDIYAYMHDQTLRRMNQGQIGTEIAEEFTLPPALERVWNVRGYYGSFSHNVKGIYQRYLGWYDGNPAHLWSYPPEQEATRYVEFMGGAEQVLEKARKSLADGDLRWTATVTSHVVFADPDNTEGRELLAAALEKLGHGAENALWRNIYLRGAQELRDPPAVRAPEFASREVLAALTVEQMFNSLGARIDGPRAAEAQVCIDWVFTDLGRTYRTELSHGALIHDDAGYGSSEPGLTITLTKSQLITVISTGTLDSLPFEGDPGVVKTLLSLLDSVDHQFPLVLP</sequence>
<dbReference type="RefSeq" id="WP_179793884.1">
    <property type="nucleotide sequence ID" value="NZ_BAABHP010000007.1"/>
</dbReference>
<dbReference type="GO" id="GO:0046983">
    <property type="term" value="F:protein dimerization activity"/>
    <property type="evidence" value="ECO:0007669"/>
    <property type="project" value="InterPro"/>
</dbReference>
<dbReference type="GO" id="GO:0018909">
    <property type="term" value="P:dodecyl sulfate metabolic process"/>
    <property type="evidence" value="ECO:0007669"/>
    <property type="project" value="InterPro"/>
</dbReference>
<dbReference type="Pfam" id="PF14864">
    <property type="entry name" value="Alkyl_sulf_C"/>
    <property type="match status" value="1"/>
</dbReference>
<dbReference type="Gene3D" id="3.30.1050.10">
    <property type="entry name" value="SCP2 sterol-binding domain"/>
    <property type="match status" value="1"/>
</dbReference>
<dbReference type="Proteomes" id="UP000535890">
    <property type="component" value="Unassembled WGS sequence"/>
</dbReference>
<keyword evidence="2 6" id="KW-0378">Hydrolase</keyword>
<proteinExistence type="inferred from homology"/>
<keyword evidence="1" id="KW-0479">Metal-binding</keyword>
<dbReference type="InterPro" id="IPR036866">
    <property type="entry name" value="RibonucZ/Hydroxyglut_hydro"/>
</dbReference>
<dbReference type="CDD" id="cd07710">
    <property type="entry name" value="arylsulfatase_Sdsa1-like_MBL-fold"/>
    <property type="match status" value="1"/>
</dbReference>
<keyword evidence="7" id="KW-1185">Reference proteome</keyword>
<accession>A0A7Y9J5M2</accession>
<evidence type="ECO:0000256" key="4">
    <source>
        <dbReference type="ARBA" id="ARBA00033751"/>
    </source>
</evidence>
<dbReference type="InterPro" id="IPR029229">
    <property type="entry name" value="Alkyl_sulf_C"/>
</dbReference>
<feature type="domain" description="Metallo-beta-lactamase" evidence="5">
    <location>
        <begin position="84"/>
        <end position="300"/>
    </location>
</feature>
<dbReference type="InterPro" id="IPR001279">
    <property type="entry name" value="Metallo-B-lactamas"/>
</dbReference>
<dbReference type="SMART" id="SM00849">
    <property type="entry name" value="Lactamase_B"/>
    <property type="match status" value="1"/>
</dbReference>
<name>A0A7Y9J5M2_9PSEU</name>
<dbReference type="InterPro" id="IPR029228">
    <property type="entry name" value="Alkyl_sulf_dimr"/>
</dbReference>
<dbReference type="InterPro" id="IPR036527">
    <property type="entry name" value="SCP2_sterol-bd_dom_sf"/>
</dbReference>
<dbReference type="PANTHER" id="PTHR43223:SF1">
    <property type="entry name" value="ALKYL_ARYL-SULFATASE BDS1"/>
    <property type="match status" value="1"/>
</dbReference>
<evidence type="ECO:0000256" key="3">
    <source>
        <dbReference type="ARBA" id="ARBA00022833"/>
    </source>
</evidence>
<evidence type="ECO:0000313" key="7">
    <source>
        <dbReference type="Proteomes" id="UP000535890"/>
    </source>
</evidence>
<dbReference type="PANTHER" id="PTHR43223">
    <property type="entry name" value="ALKYL/ARYL-SULFATASE"/>
    <property type="match status" value="1"/>
</dbReference>
<dbReference type="InterPro" id="IPR052195">
    <property type="entry name" value="Bact_Alkyl/Aryl-Sulfatase"/>
</dbReference>